<dbReference type="CDD" id="cd01650">
    <property type="entry name" value="RT_nLTR_like"/>
    <property type="match status" value="1"/>
</dbReference>
<dbReference type="GO" id="GO:0071897">
    <property type="term" value="P:DNA biosynthetic process"/>
    <property type="evidence" value="ECO:0007669"/>
    <property type="project" value="UniProtKB-ARBA"/>
</dbReference>
<comment type="caution">
    <text evidence="2">The sequence shown here is derived from an EMBL/GenBank/DDBJ whole genome shotgun (WGS) entry which is preliminary data.</text>
</comment>
<dbReference type="InterPro" id="IPR000477">
    <property type="entry name" value="RT_dom"/>
</dbReference>
<evidence type="ECO:0000313" key="3">
    <source>
        <dbReference type="Proteomes" id="UP001516400"/>
    </source>
</evidence>
<dbReference type="PANTHER" id="PTHR19446">
    <property type="entry name" value="REVERSE TRANSCRIPTASES"/>
    <property type="match status" value="1"/>
</dbReference>
<gene>
    <name evidence="2" type="ORF">HHI36_015895</name>
</gene>
<dbReference type="InterPro" id="IPR043502">
    <property type="entry name" value="DNA/RNA_pol_sf"/>
</dbReference>
<organism evidence="2 3">
    <name type="scientific">Cryptolaemus montrouzieri</name>
    <dbReference type="NCBI Taxonomy" id="559131"/>
    <lineage>
        <taxon>Eukaryota</taxon>
        <taxon>Metazoa</taxon>
        <taxon>Ecdysozoa</taxon>
        <taxon>Arthropoda</taxon>
        <taxon>Hexapoda</taxon>
        <taxon>Insecta</taxon>
        <taxon>Pterygota</taxon>
        <taxon>Neoptera</taxon>
        <taxon>Endopterygota</taxon>
        <taxon>Coleoptera</taxon>
        <taxon>Polyphaga</taxon>
        <taxon>Cucujiformia</taxon>
        <taxon>Coccinelloidea</taxon>
        <taxon>Coccinellidae</taxon>
        <taxon>Scymninae</taxon>
        <taxon>Scymnini</taxon>
        <taxon>Cryptolaemus</taxon>
    </lineage>
</organism>
<dbReference type="AlphaFoldDB" id="A0ABD2N7R8"/>
<accession>A0ABD2N7R8</accession>
<reference evidence="2 3" key="1">
    <citation type="journal article" date="2021" name="BMC Biol.">
        <title>Horizontally acquired antibacterial genes associated with adaptive radiation of ladybird beetles.</title>
        <authorList>
            <person name="Li H.S."/>
            <person name="Tang X.F."/>
            <person name="Huang Y.H."/>
            <person name="Xu Z.Y."/>
            <person name="Chen M.L."/>
            <person name="Du X.Y."/>
            <person name="Qiu B.Y."/>
            <person name="Chen P.T."/>
            <person name="Zhang W."/>
            <person name="Slipinski A."/>
            <person name="Escalona H.E."/>
            <person name="Waterhouse R.M."/>
            <person name="Zwick A."/>
            <person name="Pang H."/>
        </authorList>
    </citation>
    <scope>NUCLEOTIDE SEQUENCE [LARGE SCALE GENOMIC DNA]</scope>
    <source>
        <strain evidence="2">SYSU2018</strain>
    </source>
</reference>
<dbReference type="SUPFAM" id="SSF56672">
    <property type="entry name" value="DNA/RNA polymerases"/>
    <property type="match status" value="1"/>
</dbReference>
<dbReference type="EMBL" id="JABFTP020000062">
    <property type="protein sequence ID" value="KAL3274512.1"/>
    <property type="molecule type" value="Genomic_DNA"/>
</dbReference>
<evidence type="ECO:0000259" key="1">
    <source>
        <dbReference type="Pfam" id="PF00078"/>
    </source>
</evidence>
<proteinExistence type="predicted"/>
<feature type="domain" description="Reverse transcriptase" evidence="1">
    <location>
        <begin position="232"/>
        <end position="337"/>
    </location>
</feature>
<evidence type="ECO:0000313" key="2">
    <source>
        <dbReference type="EMBL" id="KAL3274512.1"/>
    </source>
</evidence>
<dbReference type="Pfam" id="PF00078">
    <property type="entry name" value="RVT_1"/>
    <property type="match status" value="1"/>
</dbReference>
<keyword evidence="3" id="KW-1185">Reference proteome</keyword>
<dbReference type="Proteomes" id="UP001516400">
    <property type="component" value="Unassembled WGS sequence"/>
</dbReference>
<name>A0ABD2N7R8_9CUCU</name>
<protein>
    <recommendedName>
        <fullName evidence="1">Reverse transcriptase domain-containing protein</fullName>
    </recommendedName>
</protein>
<sequence length="339" mass="39305">MEANDLWMELGQAFECATAINNTTTNDHPKKPWITSHTWSLIAERRELKGRGIADDNNKQKYSDLSKTIDRCINNDRNSYVTSICEEIEKHANSNQPRDLFKKVKMLSKTFQVHYFPIKDAHGVRLATKPEIIERWQQYCENLMAPEEEDVQSHVDLENIQEREPPIIKSEVEAAIHKLNKHKSPGSDNIVAEMIKNSSSKVTDLLHLICTKVWDNGKWPERWTESIYIPLHKKGAKDECGNYRTIALISHTSKALSQIIQERLKNYLLPQIPPEQVGFVPGRGTRDQLMNLRQIIEKVYEYNVPAMFCFLDYTKAFDTVQWGKLWNILSEMGVPKHFI</sequence>